<dbReference type="EMBL" id="JBHSIU010000019">
    <property type="protein sequence ID" value="MFC5000085.1"/>
    <property type="molecule type" value="Genomic_DNA"/>
</dbReference>
<dbReference type="Pfam" id="PF08245">
    <property type="entry name" value="Mur_ligase_M"/>
    <property type="match status" value="1"/>
</dbReference>
<evidence type="ECO:0000259" key="13">
    <source>
        <dbReference type="Pfam" id="PF02875"/>
    </source>
</evidence>
<evidence type="ECO:0000256" key="4">
    <source>
        <dbReference type="ARBA" id="ARBA00022741"/>
    </source>
</evidence>
<keyword evidence="7 10" id="KW-0573">Peptidoglycan synthesis</keyword>
<reference evidence="16" key="1">
    <citation type="journal article" date="2019" name="Int. J. Syst. Evol. Microbiol.">
        <title>The Global Catalogue of Microorganisms (GCM) 10K type strain sequencing project: providing services to taxonomists for standard genome sequencing and annotation.</title>
        <authorList>
            <consortium name="The Broad Institute Genomics Platform"/>
            <consortium name="The Broad Institute Genome Sequencing Center for Infectious Disease"/>
            <person name="Wu L."/>
            <person name="Ma J."/>
        </authorList>
    </citation>
    <scope>NUCLEOTIDE SEQUENCE [LARGE SCALE GENOMIC DNA]</scope>
    <source>
        <strain evidence="16">CGMCC 4.7152</strain>
    </source>
</reference>
<keyword evidence="3 10" id="KW-0132">Cell division</keyword>
<evidence type="ECO:0000313" key="15">
    <source>
        <dbReference type="EMBL" id="MFC5000085.1"/>
    </source>
</evidence>
<dbReference type="InterPro" id="IPR036565">
    <property type="entry name" value="Mur-like_cat_sf"/>
</dbReference>
<comment type="catalytic activity">
    <reaction evidence="10 11">
        <text>D-alanyl-D-alanine + UDP-N-acetyl-alpha-D-muramoyl-L-alanyl-gamma-D-glutamyl-meso-2,6-diaminopimelate + ATP = UDP-N-acetyl-alpha-D-muramoyl-L-alanyl-gamma-D-glutamyl-meso-2,6-diaminopimeloyl-D-alanyl-D-alanine + ADP + phosphate + H(+)</text>
        <dbReference type="Rhea" id="RHEA:28374"/>
        <dbReference type="ChEBI" id="CHEBI:15378"/>
        <dbReference type="ChEBI" id="CHEBI:30616"/>
        <dbReference type="ChEBI" id="CHEBI:43474"/>
        <dbReference type="ChEBI" id="CHEBI:57822"/>
        <dbReference type="ChEBI" id="CHEBI:61386"/>
        <dbReference type="ChEBI" id="CHEBI:83905"/>
        <dbReference type="ChEBI" id="CHEBI:456216"/>
        <dbReference type="EC" id="6.3.2.10"/>
    </reaction>
</comment>
<dbReference type="InterPro" id="IPR051046">
    <property type="entry name" value="MurCDEF_CellWall_CoF430Synth"/>
</dbReference>
<dbReference type="InterPro" id="IPR013221">
    <property type="entry name" value="Mur_ligase_cen"/>
</dbReference>
<feature type="domain" description="Mur ligase N-terminal catalytic" evidence="12">
    <location>
        <begin position="30"/>
        <end position="94"/>
    </location>
</feature>
<evidence type="ECO:0000256" key="6">
    <source>
        <dbReference type="ARBA" id="ARBA00022960"/>
    </source>
</evidence>
<dbReference type="PANTHER" id="PTHR43024">
    <property type="entry name" value="UDP-N-ACETYLMURAMOYL-TRIPEPTIDE--D-ALANYL-D-ALANINE LIGASE"/>
    <property type="match status" value="1"/>
</dbReference>
<dbReference type="InterPro" id="IPR004101">
    <property type="entry name" value="Mur_ligase_C"/>
</dbReference>
<dbReference type="SUPFAM" id="SSF63418">
    <property type="entry name" value="MurE/MurF N-terminal domain"/>
    <property type="match status" value="1"/>
</dbReference>
<evidence type="ECO:0000256" key="10">
    <source>
        <dbReference type="HAMAP-Rule" id="MF_02019"/>
    </source>
</evidence>
<keyword evidence="16" id="KW-1185">Reference proteome</keyword>
<dbReference type="InterPro" id="IPR005863">
    <property type="entry name" value="UDP-N-AcMur_synth"/>
</dbReference>
<dbReference type="Pfam" id="PF02875">
    <property type="entry name" value="Mur_ligase_C"/>
    <property type="match status" value="1"/>
</dbReference>
<evidence type="ECO:0000256" key="5">
    <source>
        <dbReference type="ARBA" id="ARBA00022840"/>
    </source>
</evidence>
<gene>
    <name evidence="10 15" type="primary">murF</name>
    <name evidence="15" type="ORF">ACFPIJ_19885</name>
</gene>
<keyword evidence="4 10" id="KW-0547">Nucleotide-binding</keyword>
<dbReference type="SUPFAM" id="SSF53244">
    <property type="entry name" value="MurD-like peptide ligases, peptide-binding domain"/>
    <property type="match status" value="1"/>
</dbReference>
<dbReference type="InterPro" id="IPR000713">
    <property type="entry name" value="Mur_ligase_N"/>
</dbReference>
<feature type="domain" description="Mur ligase C-terminal" evidence="13">
    <location>
        <begin position="320"/>
        <end position="447"/>
    </location>
</feature>
<feature type="domain" description="Mur ligase central" evidence="14">
    <location>
        <begin position="109"/>
        <end position="297"/>
    </location>
</feature>
<comment type="caution">
    <text evidence="15">The sequence shown here is derived from an EMBL/GenBank/DDBJ whole genome shotgun (WGS) entry which is preliminary data.</text>
</comment>
<evidence type="ECO:0000256" key="8">
    <source>
        <dbReference type="ARBA" id="ARBA00023306"/>
    </source>
</evidence>
<dbReference type="NCBIfam" id="TIGR01143">
    <property type="entry name" value="murF"/>
    <property type="match status" value="1"/>
</dbReference>
<accession>A0ABV9VXS9</accession>
<evidence type="ECO:0000256" key="3">
    <source>
        <dbReference type="ARBA" id="ARBA00022618"/>
    </source>
</evidence>
<keyword evidence="1 10" id="KW-0963">Cytoplasm</keyword>
<keyword evidence="5 10" id="KW-0067">ATP-binding</keyword>
<comment type="subcellular location">
    <subcellularLocation>
        <location evidence="10 11">Cytoplasm</location>
    </subcellularLocation>
</comment>
<evidence type="ECO:0000259" key="14">
    <source>
        <dbReference type="Pfam" id="PF08245"/>
    </source>
</evidence>
<dbReference type="Gene3D" id="3.40.1190.10">
    <property type="entry name" value="Mur-like, catalytic domain"/>
    <property type="match status" value="1"/>
</dbReference>
<comment type="pathway">
    <text evidence="10 11">Cell wall biogenesis; peptidoglycan biosynthesis.</text>
</comment>
<sequence>MIPFTVAEIAAVVGGTLHGADPDAVVDGPVEYDSRKVAPGGLFVAFAGAKVDAHDFAAKAVADGAVAVLGSRPVDGVPTIVVDDPRDALGLLARALVDRRGDALTVVAITGSSGKTSTKDLIAALLRTAGPTVATPGSENNELGTPYTVLKATADTRFLVLEMGSRGAGHLRYLCDIAPPDVSVVTNVGTSHIAEFGSLDGTTLAKGELVEALRPAGLAILNADDPRVAGMAARSAAPVQFAGESEISDVRATDVAPLGGGRFGFTLHVPDAAPVEVRLDWAGRHQVGNALLAAAVASHAGVDPAAIAATLGDLDGLSTRRMDVFDRADDVTVIDDSYNANPASMAAALHALTAVAGGRRMIAVLGYMAELGEYERTGHEEVGRLAAELGVDRLVAVGEQAAPILHGASVVASWGGDPVLVTDQEAAVALLRAELRPRDVVLVKGSRYRTWDIADALRAASK</sequence>
<evidence type="ECO:0000256" key="11">
    <source>
        <dbReference type="RuleBase" id="RU004136"/>
    </source>
</evidence>
<dbReference type="RefSeq" id="WP_380116637.1">
    <property type="nucleotide sequence ID" value="NZ_JBHSIU010000019.1"/>
</dbReference>
<keyword evidence="6 10" id="KW-0133">Cell shape</keyword>
<evidence type="ECO:0000313" key="16">
    <source>
        <dbReference type="Proteomes" id="UP001595912"/>
    </source>
</evidence>
<dbReference type="HAMAP" id="MF_02019">
    <property type="entry name" value="MurF"/>
    <property type="match status" value="1"/>
</dbReference>
<dbReference type="Gene3D" id="3.40.1390.10">
    <property type="entry name" value="MurE/MurF, N-terminal domain"/>
    <property type="match status" value="1"/>
</dbReference>
<evidence type="ECO:0000256" key="9">
    <source>
        <dbReference type="ARBA" id="ARBA00023316"/>
    </source>
</evidence>
<dbReference type="EC" id="6.3.2.10" evidence="10 11"/>
<evidence type="ECO:0000256" key="2">
    <source>
        <dbReference type="ARBA" id="ARBA00022598"/>
    </source>
</evidence>
<name>A0ABV9VXS9_9ACTN</name>
<keyword evidence="2 10" id="KW-0436">Ligase</keyword>
<dbReference type="Gene3D" id="3.90.190.20">
    <property type="entry name" value="Mur ligase, C-terminal domain"/>
    <property type="match status" value="1"/>
</dbReference>
<organism evidence="15 16">
    <name type="scientific">Dactylosporangium cerinum</name>
    <dbReference type="NCBI Taxonomy" id="1434730"/>
    <lineage>
        <taxon>Bacteria</taxon>
        <taxon>Bacillati</taxon>
        <taxon>Actinomycetota</taxon>
        <taxon>Actinomycetes</taxon>
        <taxon>Micromonosporales</taxon>
        <taxon>Micromonosporaceae</taxon>
        <taxon>Dactylosporangium</taxon>
    </lineage>
</organism>
<comment type="function">
    <text evidence="10 11">Involved in cell wall formation. Catalyzes the final step in the synthesis of UDP-N-acetylmuramoyl-pentapeptide, the precursor of murein.</text>
</comment>
<dbReference type="InterPro" id="IPR035911">
    <property type="entry name" value="MurE/MurF_N"/>
</dbReference>
<dbReference type="Proteomes" id="UP001595912">
    <property type="component" value="Unassembled WGS sequence"/>
</dbReference>
<evidence type="ECO:0000259" key="12">
    <source>
        <dbReference type="Pfam" id="PF01225"/>
    </source>
</evidence>
<evidence type="ECO:0000256" key="7">
    <source>
        <dbReference type="ARBA" id="ARBA00022984"/>
    </source>
</evidence>
<evidence type="ECO:0000256" key="1">
    <source>
        <dbReference type="ARBA" id="ARBA00022490"/>
    </source>
</evidence>
<dbReference type="InterPro" id="IPR036615">
    <property type="entry name" value="Mur_ligase_C_dom_sf"/>
</dbReference>
<comment type="similarity">
    <text evidence="10">Belongs to the MurCDEF family. MurF subfamily.</text>
</comment>
<dbReference type="SUPFAM" id="SSF53623">
    <property type="entry name" value="MurD-like peptide ligases, catalytic domain"/>
    <property type="match status" value="1"/>
</dbReference>
<protein>
    <recommendedName>
        <fullName evidence="10 11">UDP-N-acetylmuramoyl-tripeptide--D-alanyl-D-alanine ligase</fullName>
        <ecNumber evidence="10 11">6.3.2.10</ecNumber>
    </recommendedName>
    <alternativeName>
        <fullName evidence="10">D-alanyl-D-alanine-adding enzyme</fullName>
    </alternativeName>
</protein>
<feature type="binding site" evidence="10">
    <location>
        <begin position="111"/>
        <end position="117"/>
    </location>
    <ligand>
        <name>ATP</name>
        <dbReference type="ChEBI" id="CHEBI:30616"/>
    </ligand>
</feature>
<dbReference type="GO" id="GO:0047480">
    <property type="term" value="F:UDP-N-acetylmuramoyl-tripeptide-D-alanyl-D-alanine ligase activity"/>
    <property type="evidence" value="ECO:0007669"/>
    <property type="project" value="UniProtKB-EC"/>
</dbReference>
<dbReference type="PANTHER" id="PTHR43024:SF1">
    <property type="entry name" value="UDP-N-ACETYLMURAMOYL-TRIPEPTIDE--D-ALANYL-D-ALANINE LIGASE"/>
    <property type="match status" value="1"/>
</dbReference>
<proteinExistence type="inferred from homology"/>
<keyword evidence="8 10" id="KW-0131">Cell cycle</keyword>
<keyword evidence="9 10" id="KW-0961">Cell wall biogenesis/degradation</keyword>
<dbReference type="Pfam" id="PF01225">
    <property type="entry name" value="Mur_ligase"/>
    <property type="match status" value="1"/>
</dbReference>